<dbReference type="KEGG" id="strr:EKD16_04245"/>
<sequence>MPVSGHSSLRLVSQQLTHPLPRLLLPAALAASLALTGCGAQGSGPSMEELEARIAPTADASAPAADPSALAELRFDTESLACDPRIHADAQGAWETSAPRTEVSQGAPLKLRNTEGSEGTDVPVDITVTTPGGKTHQAEATLSGGEWIELSYPADFSGASLAAGAFTVVWTTGEGAFIACDGFRGA</sequence>
<proteinExistence type="predicted"/>
<protein>
    <submittedName>
        <fullName evidence="1">Uncharacterized protein</fullName>
    </submittedName>
</protein>
<evidence type="ECO:0000313" key="2">
    <source>
        <dbReference type="Proteomes" id="UP000292235"/>
    </source>
</evidence>
<gene>
    <name evidence="1" type="ORF">EKD16_04245</name>
</gene>
<evidence type="ECO:0000313" key="1">
    <source>
        <dbReference type="EMBL" id="QBI52657.1"/>
    </source>
</evidence>
<name>A0A4P6Q221_9ACTN</name>
<reference evidence="1 2" key="1">
    <citation type="submission" date="2019-02" db="EMBL/GenBank/DDBJ databases">
        <authorList>
            <person name="Khodamoradi S."/>
            <person name="Hahnke R.L."/>
            <person name="Kaempfer P."/>
            <person name="Schumann P."/>
            <person name="Rohde M."/>
            <person name="Steinert M."/>
            <person name="Luzhetskyy A."/>
            <person name="Wink J."/>
            <person name="Ruckert C."/>
        </authorList>
    </citation>
    <scope>NUCLEOTIDE SEQUENCE [LARGE SCALE GENOMIC DNA]</scope>
    <source>
        <strain evidence="1 2">M2</strain>
    </source>
</reference>
<dbReference type="Proteomes" id="UP000292235">
    <property type="component" value="Chromosome"/>
</dbReference>
<dbReference type="AlphaFoldDB" id="A0A4P6Q221"/>
<dbReference type="EMBL" id="CP036455">
    <property type="protein sequence ID" value="QBI52657.1"/>
    <property type="molecule type" value="Genomic_DNA"/>
</dbReference>
<accession>A0A4P6Q221</accession>
<keyword evidence="2" id="KW-1185">Reference proteome</keyword>
<organism evidence="1 2">
    <name type="scientific">Streptomonospora litoralis</name>
    <dbReference type="NCBI Taxonomy" id="2498135"/>
    <lineage>
        <taxon>Bacteria</taxon>
        <taxon>Bacillati</taxon>
        <taxon>Actinomycetota</taxon>
        <taxon>Actinomycetes</taxon>
        <taxon>Streptosporangiales</taxon>
        <taxon>Nocardiopsidaceae</taxon>
        <taxon>Streptomonospora</taxon>
    </lineage>
</organism>